<reference evidence="2 3" key="1">
    <citation type="submission" date="2023-05" db="EMBL/GenBank/DDBJ databases">
        <title>B98-5 Cell Line De Novo Hybrid Assembly: An Optical Mapping Approach.</title>
        <authorList>
            <person name="Kananen K."/>
            <person name="Auerbach J.A."/>
            <person name="Kautto E."/>
            <person name="Blachly J.S."/>
        </authorList>
    </citation>
    <scope>NUCLEOTIDE SEQUENCE [LARGE SCALE GENOMIC DNA]</scope>
    <source>
        <strain evidence="2">B95-8</strain>
        <tissue evidence="2">Cell line</tissue>
    </source>
</reference>
<evidence type="ECO:0000313" key="2">
    <source>
        <dbReference type="EMBL" id="KAK2120857.1"/>
    </source>
</evidence>
<protein>
    <submittedName>
        <fullName evidence="2">Patatin-like phospholipase domain-containing protein 7</fullName>
    </submittedName>
</protein>
<sequence length="94" mass="10329">AKKNVMGAEMSPMVSHHSESHMDETLASRKSDAIFRAAKKDLLTLMKLDVSGPGRRLALILPRARSLLSASFRQGVWVWRMVAAQGVLWVGAQA</sequence>
<dbReference type="Proteomes" id="UP001266305">
    <property type="component" value="Unassembled WGS sequence"/>
</dbReference>
<keyword evidence="3" id="KW-1185">Reference proteome</keyword>
<proteinExistence type="predicted"/>
<feature type="region of interest" description="Disordered" evidence="1">
    <location>
        <begin position="1"/>
        <end position="22"/>
    </location>
</feature>
<organism evidence="2 3">
    <name type="scientific">Saguinus oedipus</name>
    <name type="common">Cotton-top tamarin</name>
    <name type="synonym">Oedipomidas oedipus</name>
    <dbReference type="NCBI Taxonomy" id="9490"/>
    <lineage>
        <taxon>Eukaryota</taxon>
        <taxon>Metazoa</taxon>
        <taxon>Chordata</taxon>
        <taxon>Craniata</taxon>
        <taxon>Vertebrata</taxon>
        <taxon>Euteleostomi</taxon>
        <taxon>Mammalia</taxon>
        <taxon>Eutheria</taxon>
        <taxon>Euarchontoglires</taxon>
        <taxon>Primates</taxon>
        <taxon>Haplorrhini</taxon>
        <taxon>Platyrrhini</taxon>
        <taxon>Cebidae</taxon>
        <taxon>Callitrichinae</taxon>
        <taxon>Saguinus</taxon>
    </lineage>
</organism>
<comment type="caution">
    <text evidence="2">The sequence shown here is derived from an EMBL/GenBank/DDBJ whole genome shotgun (WGS) entry which is preliminary data.</text>
</comment>
<dbReference type="EMBL" id="JASSZA010000001">
    <property type="protein sequence ID" value="KAK2120857.1"/>
    <property type="molecule type" value="Genomic_DNA"/>
</dbReference>
<feature type="non-terminal residue" evidence="2">
    <location>
        <position position="1"/>
    </location>
</feature>
<accession>A0ABQ9WGT3</accession>
<evidence type="ECO:0000313" key="3">
    <source>
        <dbReference type="Proteomes" id="UP001266305"/>
    </source>
</evidence>
<name>A0ABQ9WGT3_SAGOE</name>
<gene>
    <name evidence="2" type="primary">PNPLA7_3</name>
    <name evidence="2" type="ORF">P7K49_002243</name>
</gene>
<evidence type="ECO:0000256" key="1">
    <source>
        <dbReference type="SAM" id="MobiDB-lite"/>
    </source>
</evidence>